<proteinExistence type="predicted"/>
<accession>A0A964E6T8</accession>
<sequence length="256" mass="27369">MSVPKTAASVPASPAAETARLYAGDWTAFATWCDTTGRTALPADPTTVAAFLAEAADRLSYGTLARRCAAIAAMHRLRHLPPPGLPSEAKALLRGLRARPPRRKAVVASLQMLAMARRCGGDLRGRRDRAILLLLAAGLGRRVVVALDAEQVSWTPAGMAMTVQPDSTGAGHVVTVPRHAEGPVCPVRSLEDWMRASDTGFGPLFRKVDRWGNVEHSRLGADAIRRILTARSLRLKRTIPPRKAGQGRAGDEPPAS</sequence>
<dbReference type="SUPFAM" id="SSF47823">
    <property type="entry name" value="lambda integrase-like, N-terminal domain"/>
    <property type="match status" value="1"/>
</dbReference>
<reference evidence="3 4" key="1">
    <citation type="journal article" date="2021" name="Microorganisms">
        <title>Acidisoma silvae sp. nov. and Acidisomacellulosilytica sp. nov., Two Acidophilic Bacteria Isolated from Decaying Wood, Hydrolyzing Cellulose and Producing Poly-3-hydroxybutyrate.</title>
        <authorList>
            <person name="Mieszkin S."/>
            <person name="Pouder E."/>
            <person name="Uroz S."/>
            <person name="Simon-Colin C."/>
            <person name="Alain K."/>
        </authorList>
    </citation>
    <scope>NUCLEOTIDE SEQUENCE [LARGE SCALE GENOMIC DNA]</scope>
    <source>
        <strain evidence="3 4">HW T5.17</strain>
    </source>
</reference>
<evidence type="ECO:0000256" key="1">
    <source>
        <dbReference type="ARBA" id="ARBA00023125"/>
    </source>
</evidence>
<dbReference type="InterPro" id="IPR010998">
    <property type="entry name" value="Integrase_recombinase_N"/>
</dbReference>
<organism evidence="3 4">
    <name type="scientific">Acidisoma cellulosilyticum</name>
    <dbReference type="NCBI Taxonomy" id="2802395"/>
    <lineage>
        <taxon>Bacteria</taxon>
        <taxon>Pseudomonadati</taxon>
        <taxon>Pseudomonadota</taxon>
        <taxon>Alphaproteobacteria</taxon>
        <taxon>Acetobacterales</taxon>
        <taxon>Acidocellaceae</taxon>
        <taxon>Acidisoma</taxon>
    </lineage>
</organism>
<evidence type="ECO:0000256" key="2">
    <source>
        <dbReference type="ARBA" id="ARBA00023172"/>
    </source>
</evidence>
<dbReference type="Gene3D" id="1.10.443.10">
    <property type="entry name" value="Intergrase catalytic core"/>
    <property type="match status" value="1"/>
</dbReference>
<gene>
    <name evidence="3" type="ORF">ACELLULO517_26985</name>
</gene>
<evidence type="ECO:0000313" key="3">
    <source>
        <dbReference type="EMBL" id="MCB8883921.1"/>
    </source>
</evidence>
<dbReference type="AlphaFoldDB" id="A0A964E6T8"/>
<dbReference type="SUPFAM" id="SSF56349">
    <property type="entry name" value="DNA breaking-rejoining enzymes"/>
    <property type="match status" value="1"/>
</dbReference>
<name>A0A964E6T8_9PROT</name>
<keyword evidence="4" id="KW-1185">Reference proteome</keyword>
<keyword evidence="1" id="KW-0238">DNA-binding</keyword>
<dbReference type="InterPro" id="IPR013762">
    <property type="entry name" value="Integrase-like_cat_sf"/>
</dbReference>
<keyword evidence="2" id="KW-0233">DNA recombination</keyword>
<protein>
    <recommendedName>
        <fullName evidence="5">Integrase</fullName>
    </recommendedName>
</protein>
<dbReference type="Proteomes" id="UP000721844">
    <property type="component" value="Unassembled WGS sequence"/>
</dbReference>
<evidence type="ECO:0000313" key="4">
    <source>
        <dbReference type="Proteomes" id="UP000721844"/>
    </source>
</evidence>
<dbReference type="GO" id="GO:0006310">
    <property type="term" value="P:DNA recombination"/>
    <property type="evidence" value="ECO:0007669"/>
    <property type="project" value="UniProtKB-KW"/>
</dbReference>
<dbReference type="InterPro" id="IPR011010">
    <property type="entry name" value="DNA_brk_join_enz"/>
</dbReference>
<dbReference type="Gene3D" id="1.10.150.130">
    <property type="match status" value="1"/>
</dbReference>
<comment type="caution">
    <text evidence="3">The sequence shown here is derived from an EMBL/GenBank/DDBJ whole genome shotgun (WGS) entry which is preliminary data.</text>
</comment>
<dbReference type="GO" id="GO:0003677">
    <property type="term" value="F:DNA binding"/>
    <property type="evidence" value="ECO:0007669"/>
    <property type="project" value="UniProtKB-KW"/>
</dbReference>
<dbReference type="EMBL" id="JAESVA010000018">
    <property type="protein sequence ID" value="MCB8883921.1"/>
    <property type="molecule type" value="Genomic_DNA"/>
</dbReference>
<dbReference type="RefSeq" id="WP_227310662.1">
    <property type="nucleotide sequence ID" value="NZ_JAESVA010000018.1"/>
</dbReference>
<evidence type="ECO:0008006" key="5">
    <source>
        <dbReference type="Google" id="ProtNLM"/>
    </source>
</evidence>
<dbReference type="GO" id="GO:0015074">
    <property type="term" value="P:DNA integration"/>
    <property type="evidence" value="ECO:0007669"/>
    <property type="project" value="InterPro"/>
</dbReference>